<dbReference type="OrthoDB" id="9785995at2"/>
<evidence type="ECO:0000256" key="2">
    <source>
        <dbReference type="ARBA" id="ARBA00022490"/>
    </source>
</evidence>
<dbReference type="GO" id="GO:0032259">
    <property type="term" value="P:methylation"/>
    <property type="evidence" value="ECO:0007669"/>
    <property type="project" value="UniProtKB-KW"/>
</dbReference>
<name>A0A1W1YPJ3_9BACT</name>
<evidence type="ECO:0000256" key="4">
    <source>
        <dbReference type="ARBA" id="ARBA00022679"/>
    </source>
</evidence>
<dbReference type="SUPFAM" id="SSF53335">
    <property type="entry name" value="S-adenosyl-L-methionine-dependent methyltransferases"/>
    <property type="match status" value="1"/>
</dbReference>
<keyword evidence="2 6" id="KW-0963">Cytoplasm</keyword>
<feature type="binding site" evidence="6">
    <location>
        <position position="244"/>
    </location>
    <ligand>
        <name>S-adenosyl-L-methionine</name>
        <dbReference type="ChEBI" id="CHEBI:59789"/>
    </ligand>
</feature>
<feature type="binding site" evidence="6">
    <location>
        <position position="197"/>
    </location>
    <ligand>
        <name>S-adenosyl-L-methionine</name>
        <dbReference type="ChEBI" id="CHEBI:59789"/>
    </ligand>
</feature>
<dbReference type="STRING" id="1121400.SAMN02746065_101221"/>
<dbReference type="EMBL" id="FWXY01000001">
    <property type="protein sequence ID" value="SMC37731.1"/>
    <property type="molecule type" value="Genomic_DNA"/>
</dbReference>
<sequence length="311" mass="33765">MKWIHVKAVFTGNDEQLAEELVTDIFLSLGLKGVVCDVPLPPPVDGFASDALPRSTENAISGYIPDSDTSRNLLSNIKQKSTELLSSGVTVNITTQLVDQEEWADSWKEFFFVTRITDKIVIKPQWREFEAGDDDLIIHIDPGMAFGTGTHPTTAMCIAMIEETLKPGQTFLDVGTGSGILMIAAALLGVSAMAGIDTDEVAVQVAGDNLEKNKVDPQIYHLAQTTLDQYPDKGMGPFDVVVANIIAEIILEIITDIKQWIKPGGTAILSGIITEKKDSIVAKLLENEFTVTEVREEGEWVAICAIFSGKG</sequence>
<evidence type="ECO:0000256" key="6">
    <source>
        <dbReference type="HAMAP-Rule" id="MF_00735"/>
    </source>
</evidence>
<keyword evidence="7" id="KW-0689">Ribosomal protein</keyword>
<dbReference type="Gene3D" id="3.40.50.150">
    <property type="entry name" value="Vaccinia Virus protein VP39"/>
    <property type="match status" value="1"/>
</dbReference>
<comment type="function">
    <text evidence="6">Methylates ribosomal protein L11.</text>
</comment>
<gene>
    <name evidence="6" type="primary">prmA</name>
    <name evidence="7" type="ORF">SAMN02746065_101221</name>
</gene>
<organism evidence="7 8">
    <name type="scientific">Desulfocicer vacuolatum DSM 3385</name>
    <dbReference type="NCBI Taxonomy" id="1121400"/>
    <lineage>
        <taxon>Bacteria</taxon>
        <taxon>Pseudomonadati</taxon>
        <taxon>Thermodesulfobacteriota</taxon>
        <taxon>Desulfobacteria</taxon>
        <taxon>Desulfobacterales</taxon>
        <taxon>Desulfobacteraceae</taxon>
        <taxon>Desulfocicer</taxon>
    </lineage>
</organism>
<comment type="similarity">
    <text evidence="1 6">Belongs to the methyltransferase superfamily. PrmA family.</text>
</comment>
<dbReference type="GO" id="GO:0016279">
    <property type="term" value="F:protein-lysine N-methyltransferase activity"/>
    <property type="evidence" value="ECO:0007669"/>
    <property type="project" value="RHEA"/>
</dbReference>
<keyword evidence="8" id="KW-1185">Reference proteome</keyword>
<evidence type="ECO:0000256" key="1">
    <source>
        <dbReference type="ARBA" id="ARBA00009741"/>
    </source>
</evidence>
<dbReference type="InterPro" id="IPR029063">
    <property type="entry name" value="SAM-dependent_MTases_sf"/>
</dbReference>
<dbReference type="AlphaFoldDB" id="A0A1W1YPJ3"/>
<dbReference type="Pfam" id="PF06325">
    <property type="entry name" value="PrmA"/>
    <property type="match status" value="1"/>
</dbReference>
<keyword evidence="7" id="KW-0687">Ribonucleoprotein</keyword>
<keyword evidence="3 6" id="KW-0489">Methyltransferase</keyword>
<proteinExistence type="inferred from homology"/>
<feature type="binding site" evidence="6">
    <location>
        <position position="175"/>
    </location>
    <ligand>
        <name>S-adenosyl-L-methionine</name>
        <dbReference type="ChEBI" id="CHEBI:59789"/>
    </ligand>
</feature>
<feature type="binding site" evidence="6">
    <location>
        <position position="154"/>
    </location>
    <ligand>
        <name>S-adenosyl-L-methionine</name>
        <dbReference type="ChEBI" id="CHEBI:59789"/>
    </ligand>
</feature>
<evidence type="ECO:0000256" key="5">
    <source>
        <dbReference type="ARBA" id="ARBA00022691"/>
    </source>
</evidence>
<dbReference type="InterPro" id="IPR050078">
    <property type="entry name" value="Ribosomal_L11_MeTrfase_PrmA"/>
</dbReference>
<evidence type="ECO:0000256" key="3">
    <source>
        <dbReference type="ARBA" id="ARBA00022603"/>
    </source>
</evidence>
<dbReference type="GO" id="GO:0005737">
    <property type="term" value="C:cytoplasm"/>
    <property type="evidence" value="ECO:0007669"/>
    <property type="project" value="UniProtKB-SubCell"/>
</dbReference>
<accession>A0A1W1YPJ3</accession>
<keyword evidence="5 6" id="KW-0949">S-adenosyl-L-methionine</keyword>
<dbReference type="Proteomes" id="UP000192418">
    <property type="component" value="Unassembled WGS sequence"/>
</dbReference>
<keyword evidence="4 6" id="KW-0808">Transferase</keyword>
<dbReference type="InterPro" id="IPR004498">
    <property type="entry name" value="Ribosomal_PrmA_MeTrfase"/>
</dbReference>
<evidence type="ECO:0000313" key="8">
    <source>
        <dbReference type="Proteomes" id="UP000192418"/>
    </source>
</evidence>
<dbReference type="PIRSF" id="PIRSF000401">
    <property type="entry name" value="RPL11_MTase"/>
    <property type="match status" value="1"/>
</dbReference>
<dbReference type="HAMAP" id="MF_00735">
    <property type="entry name" value="Methyltr_PrmA"/>
    <property type="match status" value="1"/>
</dbReference>
<evidence type="ECO:0000313" key="7">
    <source>
        <dbReference type="EMBL" id="SMC37731.1"/>
    </source>
</evidence>
<comment type="subcellular location">
    <subcellularLocation>
        <location evidence="6">Cytoplasm</location>
    </subcellularLocation>
</comment>
<comment type="catalytic activity">
    <reaction evidence="6">
        <text>L-lysyl-[protein] + 3 S-adenosyl-L-methionine = N(6),N(6),N(6)-trimethyl-L-lysyl-[protein] + 3 S-adenosyl-L-homocysteine + 3 H(+)</text>
        <dbReference type="Rhea" id="RHEA:54192"/>
        <dbReference type="Rhea" id="RHEA-COMP:9752"/>
        <dbReference type="Rhea" id="RHEA-COMP:13826"/>
        <dbReference type="ChEBI" id="CHEBI:15378"/>
        <dbReference type="ChEBI" id="CHEBI:29969"/>
        <dbReference type="ChEBI" id="CHEBI:57856"/>
        <dbReference type="ChEBI" id="CHEBI:59789"/>
        <dbReference type="ChEBI" id="CHEBI:61961"/>
    </reaction>
</comment>
<reference evidence="7 8" key="1">
    <citation type="submission" date="2017-04" db="EMBL/GenBank/DDBJ databases">
        <authorList>
            <person name="Afonso C.L."/>
            <person name="Miller P.J."/>
            <person name="Scott M.A."/>
            <person name="Spackman E."/>
            <person name="Goraichik I."/>
            <person name="Dimitrov K.M."/>
            <person name="Suarez D.L."/>
            <person name="Swayne D.E."/>
        </authorList>
    </citation>
    <scope>NUCLEOTIDE SEQUENCE [LARGE SCALE GENOMIC DNA]</scope>
    <source>
        <strain evidence="7 8">DSM 3385</strain>
    </source>
</reference>
<dbReference type="GO" id="GO:0005840">
    <property type="term" value="C:ribosome"/>
    <property type="evidence" value="ECO:0007669"/>
    <property type="project" value="UniProtKB-KW"/>
</dbReference>
<dbReference type="PANTHER" id="PTHR43648">
    <property type="entry name" value="ELECTRON TRANSFER FLAVOPROTEIN BETA SUBUNIT LYSINE METHYLTRANSFERASE"/>
    <property type="match status" value="1"/>
</dbReference>
<dbReference type="EC" id="2.1.1.-" evidence="6"/>
<dbReference type="PANTHER" id="PTHR43648:SF1">
    <property type="entry name" value="ELECTRON TRANSFER FLAVOPROTEIN BETA SUBUNIT LYSINE METHYLTRANSFERASE"/>
    <property type="match status" value="1"/>
</dbReference>
<protein>
    <recommendedName>
        <fullName evidence="6">Ribosomal protein L11 methyltransferase</fullName>
        <shortName evidence="6">L11 Mtase</shortName>
        <ecNumber evidence="6">2.1.1.-</ecNumber>
    </recommendedName>
</protein>
<dbReference type="CDD" id="cd02440">
    <property type="entry name" value="AdoMet_MTases"/>
    <property type="match status" value="1"/>
</dbReference>
<dbReference type="RefSeq" id="WP_084066530.1">
    <property type="nucleotide sequence ID" value="NZ_FWXY01000001.1"/>
</dbReference>
<dbReference type="NCBIfam" id="TIGR00406">
    <property type="entry name" value="prmA"/>
    <property type="match status" value="1"/>
</dbReference>